<keyword evidence="6" id="KW-1185">Reference proteome</keyword>
<dbReference type="SMART" id="SM00382">
    <property type="entry name" value="AAA"/>
    <property type="match status" value="1"/>
</dbReference>
<dbReference type="Gene3D" id="3.40.50.300">
    <property type="entry name" value="P-loop containing nucleotide triphosphate hydrolases"/>
    <property type="match status" value="1"/>
</dbReference>
<feature type="region of interest" description="Disordered" evidence="3">
    <location>
        <begin position="488"/>
        <end position="510"/>
    </location>
</feature>
<comment type="caution">
    <text evidence="5">The sequence shown here is derived from an EMBL/GenBank/DDBJ whole genome shotgun (WGS) entry which is preliminary data.</text>
</comment>
<dbReference type="InterPro" id="IPR027417">
    <property type="entry name" value="P-loop_NTPase"/>
</dbReference>
<sequence>MQTRRSTVLGKRGHQDSSSPAPAPTQVCEQLQTPDNTPNPKRPRTSFTFVDDGSNKENIPPLSASPINGELTPRAARMLRRTSTAEAITPPRSRPVPRRTASVASMPPATPSTEISTLAIATPPPTPPTSLLPIHSRARALLRSTCNNTQAQIAGRDNERAAILSFLAPFIEGTSMNDDEAVNSMFISGTPGTGKTALVNAIIRELSSDTNCDVKVISINCMALKSVDGLWERMIEEFGEAPKRKSAASKKLKGRDAVTSLLNSFNTKSVLILDELDHITPNEQTLSSIFTLTETLSTTLRLIAIANTHTLTSSSFSTSFSPSSNVQTIHFAPYTPAQLQDILQTRLKSLSDDEQAATAMKKFLPTPTLTLLTKKIASLTGDVRSVFEVLRGAIELAVAASAPKSEDENPLNTPATSVTPQHVLAALKAYTPASAAPKTSNAATSISTPAATSSNSETVMKIRNLGLQARLVLLTILLASKRLEAGLTLSSSSPTSPKKPAASPMKRTLSAPMASSSRAVGIETSSLHTYYTAVMSRTELGIFEPVSRVEFGDLMGVLEGVGLVSLSSSLLSSTSASPSKGKRAFGRSASFGGGLGKNGAGAVGDVRLVEGLWADEILRGLGVTADASPADAREEEVRGIWEREKSRLAKDLKASLAGPTELDTFAGAYRG</sequence>
<dbReference type="InterPro" id="IPR049945">
    <property type="entry name" value="AAA_22"/>
</dbReference>
<accession>A0A8S0WLV3</accession>
<evidence type="ECO:0000259" key="4">
    <source>
        <dbReference type="SMART" id="SM00382"/>
    </source>
</evidence>
<dbReference type="InterPro" id="IPR050311">
    <property type="entry name" value="ORC1/CDC6"/>
</dbReference>
<dbReference type="Gene3D" id="1.10.8.60">
    <property type="match status" value="1"/>
</dbReference>
<feature type="compositionally biased region" description="Low complexity" evidence="3">
    <location>
        <begin position="488"/>
        <end position="504"/>
    </location>
</feature>
<evidence type="ECO:0000256" key="2">
    <source>
        <dbReference type="ARBA" id="ARBA00022705"/>
    </source>
</evidence>
<keyword evidence="2" id="KW-0235">DNA replication</keyword>
<evidence type="ECO:0000313" key="6">
    <source>
        <dbReference type="Proteomes" id="UP000467700"/>
    </source>
</evidence>
<dbReference type="CDD" id="cd00009">
    <property type="entry name" value="AAA"/>
    <property type="match status" value="1"/>
</dbReference>
<feature type="compositionally biased region" description="Polar residues" evidence="3">
    <location>
        <begin position="27"/>
        <end position="39"/>
    </location>
</feature>
<dbReference type="GO" id="GO:0003688">
    <property type="term" value="F:DNA replication origin binding"/>
    <property type="evidence" value="ECO:0007669"/>
    <property type="project" value="TreeGrafter"/>
</dbReference>
<dbReference type="GO" id="GO:0005634">
    <property type="term" value="C:nucleus"/>
    <property type="evidence" value="ECO:0007669"/>
    <property type="project" value="TreeGrafter"/>
</dbReference>
<evidence type="ECO:0000256" key="1">
    <source>
        <dbReference type="ARBA" id="ARBA00006184"/>
    </source>
</evidence>
<dbReference type="AlphaFoldDB" id="A0A8S0WLV3"/>
<dbReference type="EMBL" id="CACVBS010000030">
    <property type="protein sequence ID" value="CAA7260582.1"/>
    <property type="molecule type" value="Genomic_DNA"/>
</dbReference>
<feature type="domain" description="AAA+ ATPase" evidence="4">
    <location>
        <begin position="181"/>
        <end position="330"/>
    </location>
</feature>
<comment type="similarity">
    <text evidence="1">Belongs to the CDC6/cdc18 family.</text>
</comment>
<gene>
    <name evidence="5" type="ORF">AAE3_LOCUS3036</name>
</gene>
<dbReference type="SUPFAM" id="SSF52540">
    <property type="entry name" value="P-loop containing nucleoside triphosphate hydrolases"/>
    <property type="match status" value="1"/>
</dbReference>
<reference evidence="5 6" key="1">
    <citation type="submission" date="2020-01" db="EMBL/GenBank/DDBJ databases">
        <authorList>
            <person name="Gupta K D."/>
        </authorList>
    </citation>
    <scope>NUCLEOTIDE SEQUENCE [LARGE SCALE GENOMIC DNA]</scope>
</reference>
<dbReference type="InterPro" id="IPR054425">
    <property type="entry name" value="Cdc6_ORC1-like_ATPase_lid"/>
</dbReference>
<dbReference type="GO" id="GO:0006270">
    <property type="term" value="P:DNA replication initiation"/>
    <property type="evidence" value="ECO:0007669"/>
    <property type="project" value="TreeGrafter"/>
</dbReference>
<dbReference type="InterPro" id="IPR003593">
    <property type="entry name" value="AAA+_ATPase"/>
</dbReference>
<dbReference type="PANTHER" id="PTHR10763:SF26">
    <property type="entry name" value="CELL DIVISION CONTROL PROTEIN 6 HOMOLOG"/>
    <property type="match status" value="1"/>
</dbReference>
<proteinExistence type="inferred from homology"/>
<protein>
    <recommendedName>
        <fullName evidence="4">AAA+ ATPase domain-containing protein</fullName>
    </recommendedName>
</protein>
<dbReference type="Proteomes" id="UP000467700">
    <property type="component" value="Unassembled WGS sequence"/>
</dbReference>
<dbReference type="GO" id="GO:0033314">
    <property type="term" value="P:mitotic DNA replication checkpoint signaling"/>
    <property type="evidence" value="ECO:0007669"/>
    <property type="project" value="TreeGrafter"/>
</dbReference>
<evidence type="ECO:0000313" key="5">
    <source>
        <dbReference type="EMBL" id="CAA7260582.1"/>
    </source>
</evidence>
<dbReference type="PANTHER" id="PTHR10763">
    <property type="entry name" value="CELL DIVISION CONTROL PROTEIN 6-RELATED"/>
    <property type="match status" value="1"/>
</dbReference>
<dbReference type="Pfam" id="PF22606">
    <property type="entry name" value="Cdc6-ORC-like_ATPase_lid"/>
    <property type="match status" value="1"/>
</dbReference>
<organism evidence="5 6">
    <name type="scientific">Cyclocybe aegerita</name>
    <name type="common">Black poplar mushroom</name>
    <name type="synonym">Agrocybe aegerita</name>
    <dbReference type="NCBI Taxonomy" id="1973307"/>
    <lineage>
        <taxon>Eukaryota</taxon>
        <taxon>Fungi</taxon>
        <taxon>Dikarya</taxon>
        <taxon>Basidiomycota</taxon>
        <taxon>Agaricomycotina</taxon>
        <taxon>Agaricomycetes</taxon>
        <taxon>Agaricomycetidae</taxon>
        <taxon>Agaricales</taxon>
        <taxon>Agaricineae</taxon>
        <taxon>Bolbitiaceae</taxon>
        <taxon>Cyclocybe</taxon>
    </lineage>
</organism>
<evidence type="ECO:0000256" key="3">
    <source>
        <dbReference type="SAM" id="MobiDB-lite"/>
    </source>
</evidence>
<dbReference type="Pfam" id="PF13401">
    <property type="entry name" value="AAA_22"/>
    <property type="match status" value="1"/>
</dbReference>
<name>A0A8S0WLV3_CYCAE</name>
<feature type="region of interest" description="Disordered" evidence="3">
    <location>
        <begin position="1"/>
        <end position="69"/>
    </location>
</feature>
<feature type="region of interest" description="Disordered" evidence="3">
    <location>
        <begin position="84"/>
        <end position="112"/>
    </location>
</feature>
<dbReference type="GO" id="GO:0016887">
    <property type="term" value="F:ATP hydrolysis activity"/>
    <property type="evidence" value="ECO:0007669"/>
    <property type="project" value="InterPro"/>
</dbReference>
<dbReference type="OrthoDB" id="1926878at2759"/>